<name>A0A6J6AF51_9ZZZZ</name>
<proteinExistence type="predicted"/>
<keyword evidence="1" id="KW-0812">Transmembrane</keyword>
<dbReference type="InterPro" id="IPR003425">
    <property type="entry name" value="CCB3/YggT"/>
</dbReference>
<dbReference type="Pfam" id="PF02325">
    <property type="entry name" value="CCB3_YggT"/>
    <property type="match status" value="1"/>
</dbReference>
<dbReference type="AlphaFoldDB" id="A0A6J6AF51"/>
<gene>
    <name evidence="2" type="ORF">UFOPK4179_00242</name>
</gene>
<accession>A0A6J6AF51</accession>
<keyword evidence="1" id="KW-0472">Membrane</keyword>
<dbReference type="GO" id="GO:0016020">
    <property type="term" value="C:membrane"/>
    <property type="evidence" value="ECO:0007669"/>
    <property type="project" value="InterPro"/>
</dbReference>
<organism evidence="2">
    <name type="scientific">freshwater metagenome</name>
    <dbReference type="NCBI Taxonomy" id="449393"/>
    <lineage>
        <taxon>unclassified sequences</taxon>
        <taxon>metagenomes</taxon>
        <taxon>ecological metagenomes</taxon>
    </lineage>
</organism>
<protein>
    <submittedName>
        <fullName evidence="2">Unannotated protein</fullName>
    </submittedName>
</protein>
<reference evidence="2" key="1">
    <citation type="submission" date="2020-05" db="EMBL/GenBank/DDBJ databases">
        <authorList>
            <person name="Chiriac C."/>
            <person name="Salcher M."/>
            <person name="Ghai R."/>
            <person name="Kavagutti S V."/>
        </authorList>
    </citation>
    <scope>NUCLEOTIDE SEQUENCE</scope>
</reference>
<evidence type="ECO:0000313" key="2">
    <source>
        <dbReference type="EMBL" id="CAB4367459.1"/>
    </source>
</evidence>
<evidence type="ECO:0000256" key="1">
    <source>
        <dbReference type="SAM" id="Phobius"/>
    </source>
</evidence>
<feature type="transmembrane region" description="Helical" evidence="1">
    <location>
        <begin position="62"/>
        <end position="79"/>
    </location>
</feature>
<dbReference type="EMBL" id="CAETWZ010000012">
    <property type="protein sequence ID" value="CAB4367459.1"/>
    <property type="molecule type" value="Genomic_DNA"/>
</dbReference>
<sequence>MQIICAVADIYVLIVVARAISTFFPISPGSALLPVVEFLYKVTEPVFAPIRRVLPTMGPFDFTPLVVLIGVQVLARILGC</sequence>
<keyword evidence="1" id="KW-1133">Transmembrane helix</keyword>